<sequence>MPGRTIAGADAEGPSPTLLRAATLTVYAFQFVRPLIEHDIVGAVAMQNCPPGFAVASYEVIGGLLLPTLDVGSVQETLTTPSVVAAVAMTSRGAAGTVMMGVAENV</sequence>
<reference evidence="1" key="1">
    <citation type="submission" date="2020-05" db="EMBL/GenBank/DDBJ databases">
        <authorList>
            <person name="Chiriac C."/>
            <person name="Salcher M."/>
            <person name="Ghai R."/>
            <person name="Kavagutti S V."/>
        </authorList>
    </citation>
    <scope>NUCLEOTIDE SEQUENCE</scope>
</reference>
<evidence type="ECO:0000313" key="1">
    <source>
        <dbReference type="EMBL" id="CAB4782907.1"/>
    </source>
</evidence>
<organism evidence="1">
    <name type="scientific">freshwater metagenome</name>
    <dbReference type="NCBI Taxonomy" id="449393"/>
    <lineage>
        <taxon>unclassified sequences</taxon>
        <taxon>metagenomes</taxon>
        <taxon>ecological metagenomes</taxon>
    </lineage>
</organism>
<name>A0A6J6WKX8_9ZZZZ</name>
<gene>
    <name evidence="1" type="ORF">UFOPK2880_01562</name>
</gene>
<dbReference type="EMBL" id="CAEZZP010000127">
    <property type="protein sequence ID" value="CAB4782907.1"/>
    <property type="molecule type" value="Genomic_DNA"/>
</dbReference>
<accession>A0A6J6WKX8</accession>
<proteinExistence type="predicted"/>
<protein>
    <submittedName>
        <fullName evidence="1">Unannotated protein</fullName>
    </submittedName>
</protein>
<dbReference type="AlphaFoldDB" id="A0A6J6WKX8"/>